<dbReference type="OrthoDB" id="682309at2759"/>
<proteinExistence type="predicted"/>
<dbReference type="Proteomes" id="UP000324897">
    <property type="component" value="Unassembled WGS sequence"/>
</dbReference>
<feature type="domain" description="FAR1" evidence="2">
    <location>
        <begin position="117"/>
        <end position="232"/>
    </location>
</feature>
<evidence type="ECO:0000259" key="2">
    <source>
        <dbReference type="Pfam" id="PF03101"/>
    </source>
</evidence>
<feature type="region of interest" description="Disordered" evidence="1">
    <location>
        <begin position="332"/>
        <end position="454"/>
    </location>
</feature>
<accession>A0A5J9SKK3</accession>
<comment type="caution">
    <text evidence="3">The sequence shown here is derived from an EMBL/GenBank/DDBJ whole genome shotgun (WGS) entry which is preliminary data.</text>
</comment>
<evidence type="ECO:0000256" key="1">
    <source>
        <dbReference type="SAM" id="MobiDB-lite"/>
    </source>
</evidence>
<dbReference type="EMBL" id="RWGY01000722">
    <property type="protein sequence ID" value="TVT99412.1"/>
    <property type="molecule type" value="Genomic_DNA"/>
</dbReference>
<feature type="non-terminal residue" evidence="3">
    <location>
        <position position="1"/>
    </location>
</feature>
<evidence type="ECO:0000313" key="4">
    <source>
        <dbReference type="Proteomes" id="UP000324897"/>
    </source>
</evidence>
<protein>
    <recommendedName>
        <fullName evidence="2">FAR1 domain-containing protein</fullName>
    </recommendedName>
</protein>
<feature type="compositionally biased region" description="Low complexity" evidence="1">
    <location>
        <begin position="341"/>
        <end position="392"/>
    </location>
</feature>
<feature type="compositionally biased region" description="Basic and acidic residues" evidence="1">
    <location>
        <begin position="168"/>
        <end position="179"/>
    </location>
</feature>
<dbReference type="PANTHER" id="PTHR47482:SF24">
    <property type="entry name" value="PROTEIN FAR1-RELATED SEQUENCE"/>
    <property type="match status" value="1"/>
</dbReference>
<feature type="region of interest" description="Disordered" evidence="1">
    <location>
        <begin position="154"/>
        <end position="179"/>
    </location>
</feature>
<dbReference type="Pfam" id="PF03101">
    <property type="entry name" value="FAR1"/>
    <property type="match status" value="1"/>
</dbReference>
<reference evidence="3 4" key="1">
    <citation type="journal article" date="2019" name="Sci. Rep.">
        <title>A high-quality genome of Eragrostis curvula grass provides insights into Poaceae evolution and supports new strategies to enhance forage quality.</title>
        <authorList>
            <person name="Carballo J."/>
            <person name="Santos B.A.C.M."/>
            <person name="Zappacosta D."/>
            <person name="Garbus I."/>
            <person name="Selva J.P."/>
            <person name="Gallo C.A."/>
            <person name="Diaz A."/>
            <person name="Albertini E."/>
            <person name="Caccamo M."/>
            <person name="Echenique V."/>
        </authorList>
    </citation>
    <scope>NUCLEOTIDE SEQUENCE [LARGE SCALE GENOMIC DNA]</scope>
    <source>
        <strain evidence="4">cv. Victoria</strain>
        <tissue evidence="3">Leaf</tissue>
    </source>
</reference>
<name>A0A5J9SKK3_9POAL</name>
<dbReference type="Gramene" id="TVT99412">
    <property type="protein sequence ID" value="TVT99412"/>
    <property type="gene ID" value="EJB05_55232"/>
</dbReference>
<keyword evidence="4" id="KW-1185">Reference proteome</keyword>
<dbReference type="PANTHER" id="PTHR47482">
    <property type="entry name" value="OS11G0632001 PROTEIN"/>
    <property type="match status" value="1"/>
</dbReference>
<gene>
    <name evidence="3" type="ORF">EJB05_55232</name>
</gene>
<dbReference type="InterPro" id="IPR004330">
    <property type="entry name" value="FAR1_DNA_bnd_dom"/>
</dbReference>
<organism evidence="3 4">
    <name type="scientific">Eragrostis curvula</name>
    <name type="common">weeping love grass</name>
    <dbReference type="NCBI Taxonomy" id="38414"/>
    <lineage>
        <taxon>Eukaryota</taxon>
        <taxon>Viridiplantae</taxon>
        <taxon>Streptophyta</taxon>
        <taxon>Embryophyta</taxon>
        <taxon>Tracheophyta</taxon>
        <taxon>Spermatophyta</taxon>
        <taxon>Magnoliopsida</taxon>
        <taxon>Liliopsida</taxon>
        <taxon>Poales</taxon>
        <taxon>Poaceae</taxon>
        <taxon>PACMAD clade</taxon>
        <taxon>Chloridoideae</taxon>
        <taxon>Eragrostideae</taxon>
        <taxon>Eragrostidinae</taxon>
        <taxon>Eragrostis</taxon>
    </lineage>
</organism>
<dbReference type="AlphaFoldDB" id="A0A5J9SKK3"/>
<evidence type="ECO:0000313" key="3">
    <source>
        <dbReference type="EMBL" id="TVT99412.1"/>
    </source>
</evidence>
<sequence>MDLNKLPPDVDIDLIFGIDEDSAANNPSYCTQHAPTTVEGPSVSDIRLSLEETHIGVQETENAHDGHDGGQGIENAADGHGDAENNLSQPDEVEVWSTPEGPYTGKTFESLEEARLYYNSYAKRKGFSVRTNTSRRGLTGSMEKVQFVCNKEGKGKVKSDGSAAKALADSKSDDSEQDHDQYEEAITAAKGSKKRKRETMVYTQCKARMVVKQIGARWHIIYFIGEHNHDLITKPSLTKFLRSHKGIPPEEKKLIRLMHGSNIESGRIMQLMTEFYGSRKLVPYETKDVHNFRFTNLSVDLGKIAREASNSDDACAIVNQHIVMMNRELQELKKKRRKKSSTTPGSNGGPAAAANGSNGGAATENDAATSASASAPTNTATAVPTAATLTDTNATVPDPINLQDASIPGTSGLVGNPPKSAVKGRKKSKRLSNGMNAQPKRKKRCSVCNSDQHTAPKCPNKIEKRCPAKEINLFI</sequence>